<comment type="caution">
    <text evidence="1">The sequence shown here is derived from an EMBL/GenBank/DDBJ whole genome shotgun (WGS) entry which is preliminary data.</text>
</comment>
<evidence type="ECO:0008006" key="3">
    <source>
        <dbReference type="Google" id="ProtNLM"/>
    </source>
</evidence>
<accession>A0A2N1MKG1</accession>
<evidence type="ECO:0000313" key="2">
    <source>
        <dbReference type="Proteomes" id="UP000233469"/>
    </source>
</evidence>
<gene>
    <name evidence="1" type="ORF">RhiirC2_759926</name>
</gene>
<reference evidence="1 2" key="2">
    <citation type="submission" date="2017-10" db="EMBL/GenBank/DDBJ databases">
        <title>Extensive intraspecific genome diversity in a model arbuscular mycorrhizal fungus.</title>
        <authorList>
            <person name="Chen E.C.H."/>
            <person name="Morin E."/>
            <person name="Baudet D."/>
            <person name="Noel J."/>
            <person name="Ndikumana S."/>
            <person name="Charron P."/>
            <person name="St-Onge C."/>
            <person name="Giorgi J."/>
            <person name="Grigoriev I.V."/>
            <person name="Roux C."/>
            <person name="Martin F.M."/>
            <person name="Corradi N."/>
        </authorList>
    </citation>
    <scope>NUCLEOTIDE SEQUENCE [LARGE SCALE GENOMIC DNA]</scope>
    <source>
        <strain evidence="1 2">C2</strain>
    </source>
</reference>
<reference evidence="1 2" key="1">
    <citation type="submission" date="2016-04" db="EMBL/GenBank/DDBJ databases">
        <title>Genome analyses suggest a sexual origin of heterokaryosis in a supposedly ancient asexual fungus.</title>
        <authorList>
            <person name="Ropars J."/>
            <person name="Sedzielewska K."/>
            <person name="Noel J."/>
            <person name="Charron P."/>
            <person name="Farinelli L."/>
            <person name="Marton T."/>
            <person name="Kruger M."/>
            <person name="Pelin A."/>
            <person name="Brachmann A."/>
            <person name="Corradi N."/>
        </authorList>
    </citation>
    <scope>NUCLEOTIDE SEQUENCE [LARGE SCALE GENOMIC DNA]</scope>
    <source>
        <strain evidence="1 2">C2</strain>
    </source>
</reference>
<sequence length="78" mass="9047">MIILSRVSVKVNAINYWTRYGPSFGYGDLTIDGGAGNGDFNNNCYNYCKKRSYEKNIRETEDVFSVEEYEVFQIIKKN</sequence>
<name>A0A2N1MKG1_9GLOM</name>
<evidence type="ECO:0000313" key="1">
    <source>
        <dbReference type="EMBL" id="PKK62134.1"/>
    </source>
</evidence>
<dbReference type="AlphaFoldDB" id="A0A2N1MKG1"/>
<organism evidence="1 2">
    <name type="scientific">Rhizophagus irregularis</name>
    <dbReference type="NCBI Taxonomy" id="588596"/>
    <lineage>
        <taxon>Eukaryota</taxon>
        <taxon>Fungi</taxon>
        <taxon>Fungi incertae sedis</taxon>
        <taxon>Mucoromycota</taxon>
        <taxon>Glomeromycotina</taxon>
        <taxon>Glomeromycetes</taxon>
        <taxon>Glomerales</taxon>
        <taxon>Glomeraceae</taxon>
        <taxon>Rhizophagus</taxon>
    </lineage>
</organism>
<dbReference type="EMBL" id="LLXL01002011">
    <property type="protein sequence ID" value="PKK62134.1"/>
    <property type="molecule type" value="Genomic_DNA"/>
</dbReference>
<proteinExistence type="predicted"/>
<protein>
    <recommendedName>
        <fullName evidence="3">TLDc domain-containing protein</fullName>
    </recommendedName>
</protein>
<dbReference type="Proteomes" id="UP000233469">
    <property type="component" value="Unassembled WGS sequence"/>
</dbReference>